<reference evidence="3" key="1">
    <citation type="submission" date="2018-12" db="EMBL/GenBank/DDBJ databases">
        <title>Novel natural products biosynthetic potential of the class Ktedonobacteria.</title>
        <authorList>
            <person name="Zheng Y."/>
            <person name="Saitou A."/>
            <person name="Wang C.M."/>
            <person name="Toyoda A."/>
            <person name="Minakuchi Y."/>
            <person name="Sekiguchi Y."/>
            <person name="Ueda K."/>
            <person name="Takano H."/>
            <person name="Sakai Y."/>
            <person name="Yokota A."/>
            <person name="Yabe S."/>
        </authorList>
    </citation>
    <scope>NUCLEOTIDE SEQUENCE</scope>
    <source>
        <strain evidence="3">COM3</strain>
    </source>
</reference>
<comment type="similarity">
    <text evidence="1">Belongs to the asp23 family.</text>
</comment>
<dbReference type="InterPro" id="IPR005531">
    <property type="entry name" value="Asp23"/>
</dbReference>
<sequence length="160" mass="16875">MTTQGGKNVQNQQEAARTGVATIPRATETYSQQGKTSIADGVVAKIAGIAAREVQGVHALVPGGTGAAIGQLATRMTGGDTRSQGVSVEVGQQEAAVDVNMIVEYGVSIRQVADAVRQNIINRVGSMTGLTVKEVNISVADLYFPEDERKQKEQPEPRVQ</sequence>
<evidence type="ECO:0000256" key="1">
    <source>
        <dbReference type="ARBA" id="ARBA00005721"/>
    </source>
</evidence>
<accession>A0A455SQX7</accession>
<name>A0A455SQX7_9CHLR</name>
<dbReference type="PANTHER" id="PTHR34297">
    <property type="entry name" value="HYPOTHETICAL CYTOSOLIC PROTEIN-RELATED"/>
    <property type="match status" value="1"/>
</dbReference>
<protein>
    <recommendedName>
        <fullName evidence="4">Alkaline-shock protein</fullName>
    </recommendedName>
</protein>
<feature type="region of interest" description="Disordered" evidence="2">
    <location>
        <begin position="1"/>
        <end position="20"/>
    </location>
</feature>
<evidence type="ECO:0000256" key="2">
    <source>
        <dbReference type="SAM" id="MobiDB-lite"/>
    </source>
</evidence>
<evidence type="ECO:0000313" key="3">
    <source>
        <dbReference type="EMBL" id="BBH89322.1"/>
    </source>
</evidence>
<organism evidence="3">
    <name type="scientific">Thermosporothrix sp. COM3</name>
    <dbReference type="NCBI Taxonomy" id="2490863"/>
    <lineage>
        <taxon>Bacteria</taxon>
        <taxon>Bacillati</taxon>
        <taxon>Chloroflexota</taxon>
        <taxon>Ktedonobacteria</taxon>
        <taxon>Ktedonobacterales</taxon>
        <taxon>Thermosporotrichaceae</taxon>
        <taxon>Thermosporothrix</taxon>
    </lineage>
</organism>
<dbReference type="EMBL" id="AP019376">
    <property type="protein sequence ID" value="BBH89322.1"/>
    <property type="molecule type" value="Genomic_DNA"/>
</dbReference>
<dbReference type="PANTHER" id="PTHR34297:SF3">
    <property type="entry name" value="ALKALINE SHOCK PROTEIN 23"/>
    <property type="match status" value="1"/>
</dbReference>
<dbReference type="Pfam" id="PF03780">
    <property type="entry name" value="Asp23"/>
    <property type="match status" value="1"/>
</dbReference>
<proteinExistence type="inferred from homology"/>
<dbReference type="AlphaFoldDB" id="A0A455SQX7"/>
<gene>
    <name evidence="3" type="ORF">KTC_40730</name>
</gene>
<evidence type="ECO:0008006" key="4">
    <source>
        <dbReference type="Google" id="ProtNLM"/>
    </source>
</evidence>
<feature type="compositionally biased region" description="Polar residues" evidence="2">
    <location>
        <begin position="1"/>
        <end position="15"/>
    </location>
</feature>